<gene>
    <name evidence="4" type="ORF">GGR17_002578</name>
</gene>
<feature type="domain" description="Coenzyme Q-binding protein COQ10 START" evidence="3">
    <location>
        <begin position="70"/>
        <end position="183"/>
    </location>
</feature>
<dbReference type="Gene3D" id="3.30.530.20">
    <property type="match status" value="1"/>
</dbReference>
<dbReference type="Pfam" id="PF03364">
    <property type="entry name" value="Polyketide_cyc"/>
    <property type="match status" value="1"/>
</dbReference>
<keyword evidence="2" id="KW-0812">Transmembrane</keyword>
<dbReference type="InterPro" id="IPR023393">
    <property type="entry name" value="START-like_dom_sf"/>
</dbReference>
<keyword evidence="5" id="KW-1185">Reference proteome</keyword>
<dbReference type="SUPFAM" id="SSF55961">
    <property type="entry name" value="Bet v1-like"/>
    <property type="match status" value="1"/>
</dbReference>
<evidence type="ECO:0000313" key="5">
    <source>
        <dbReference type="Proteomes" id="UP000585681"/>
    </source>
</evidence>
<protein>
    <submittedName>
        <fullName evidence="4">Putative membrane protein</fullName>
    </submittedName>
</protein>
<accession>A0A840CHP2</accession>
<dbReference type="AlphaFoldDB" id="A0A840CHP2"/>
<evidence type="ECO:0000256" key="1">
    <source>
        <dbReference type="ARBA" id="ARBA00008918"/>
    </source>
</evidence>
<name>A0A840CHP2_9RHOB</name>
<sequence length="213" mass="23388">MPPKNTPPHSAVRAVAVSVCVGLLAAGAASLWLSSGRNRQDRRADDAPGRTGRLPRYGDYAVVGKTVTINSPRHELYAFWREFKNLPRFMENVEAVEASGDTLVWTIRGPAGSSYTLRTRIISDRKNEQIAWRSIDGSDIDTEGKVMFRDAPGGRGTEVEAIIAYVPPGGAAGRAIARLFRREPAVQGRHELKRFKMLMETGEVATANNRKLA</sequence>
<dbReference type="EMBL" id="JACIEQ010000003">
    <property type="protein sequence ID" value="MBB4022759.1"/>
    <property type="molecule type" value="Genomic_DNA"/>
</dbReference>
<evidence type="ECO:0000256" key="2">
    <source>
        <dbReference type="SAM" id="Phobius"/>
    </source>
</evidence>
<feature type="transmembrane region" description="Helical" evidence="2">
    <location>
        <begin position="12"/>
        <end position="33"/>
    </location>
</feature>
<comment type="similarity">
    <text evidence="1">Belongs to the ribosome association toxin RatA family.</text>
</comment>
<comment type="caution">
    <text evidence="4">The sequence shown here is derived from an EMBL/GenBank/DDBJ whole genome shotgun (WGS) entry which is preliminary data.</text>
</comment>
<keyword evidence="2" id="KW-1133">Transmembrane helix</keyword>
<dbReference type="PANTHER" id="PTHR33824:SF7">
    <property type="entry name" value="POLYKETIDE CYCLASE_DEHYDRASE AND LIPID TRANSPORT SUPERFAMILY PROTEIN"/>
    <property type="match status" value="1"/>
</dbReference>
<reference evidence="4" key="1">
    <citation type="submission" date="2020-08" db="EMBL/GenBank/DDBJ databases">
        <title>Genomic Encyclopedia of Type Strains, Phase IV (KMG-IV): sequencing the most valuable type-strain genomes for metagenomic binning, comparative biology and taxonomic classification.</title>
        <authorList>
            <person name="Goeker M."/>
        </authorList>
    </citation>
    <scope>NUCLEOTIDE SEQUENCE [LARGE SCALE GENOMIC DNA]</scope>
    <source>
        <strain evidence="4">DSM 105040</strain>
    </source>
</reference>
<dbReference type="Proteomes" id="UP000585681">
    <property type="component" value="Unassembled WGS sequence"/>
</dbReference>
<keyword evidence="2" id="KW-0472">Membrane</keyword>
<evidence type="ECO:0000259" key="3">
    <source>
        <dbReference type="Pfam" id="PF03364"/>
    </source>
</evidence>
<dbReference type="InterPro" id="IPR005031">
    <property type="entry name" value="COQ10_START"/>
</dbReference>
<organism evidence="4 5">
    <name type="scientific">Actibacterium naphthalenivorans</name>
    <dbReference type="NCBI Taxonomy" id="1614693"/>
    <lineage>
        <taxon>Bacteria</taxon>
        <taxon>Pseudomonadati</taxon>
        <taxon>Pseudomonadota</taxon>
        <taxon>Alphaproteobacteria</taxon>
        <taxon>Rhodobacterales</taxon>
        <taxon>Roseobacteraceae</taxon>
        <taxon>Actibacterium</taxon>
    </lineage>
</organism>
<dbReference type="PANTHER" id="PTHR33824">
    <property type="entry name" value="POLYKETIDE CYCLASE/DEHYDRASE AND LIPID TRANSPORT SUPERFAMILY PROTEIN"/>
    <property type="match status" value="1"/>
</dbReference>
<evidence type="ECO:0000313" key="4">
    <source>
        <dbReference type="EMBL" id="MBB4022759.1"/>
    </source>
</evidence>
<proteinExistence type="inferred from homology"/>
<dbReference type="InterPro" id="IPR047137">
    <property type="entry name" value="ORF3"/>
</dbReference>
<dbReference type="RefSeq" id="WP_054539903.1">
    <property type="nucleotide sequence ID" value="NZ_JACIEQ010000003.1"/>
</dbReference>
<dbReference type="CDD" id="cd07817">
    <property type="entry name" value="SRPBCC_8"/>
    <property type="match status" value="1"/>
</dbReference>